<dbReference type="GO" id="GO:0071949">
    <property type="term" value="F:FAD binding"/>
    <property type="evidence" value="ECO:0007669"/>
    <property type="project" value="InterPro"/>
</dbReference>
<dbReference type="Gene3D" id="1.50.10.10">
    <property type="match status" value="1"/>
</dbReference>
<comment type="similarity">
    <text evidence="2">Belongs to the glycosyl hydrolase 15 family.</text>
</comment>
<evidence type="ECO:0000256" key="2">
    <source>
        <dbReference type="ARBA" id="ARBA00006188"/>
    </source>
</evidence>
<feature type="compositionally biased region" description="Low complexity" evidence="12">
    <location>
        <begin position="378"/>
        <end position="390"/>
    </location>
</feature>
<keyword evidence="17" id="KW-1185">Reference proteome</keyword>
<evidence type="ECO:0000313" key="17">
    <source>
        <dbReference type="Proteomes" id="UP000466396"/>
    </source>
</evidence>
<feature type="region of interest" description="Disordered" evidence="12">
    <location>
        <begin position="378"/>
        <end position="408"/>
    </location>
</feature>
<feature type="domain" description="GH15-like" evidence="13">
    <location>
        <begin position="711"/>
        <end position="1076"/>
    </location>
</feature>
<evidence type="ECO:0000256" key="12">
    <source>
        <dbReference type="SAM" id="MobiDB-lite"/>
    </source>
</evidence>
<evidence type="ECO:0000256" key="1">
    <source>
        <dbReference type="ARBA" id="ARBA00001576"/>
    </source>
</evidence>
<dbReference type="PRINTS" id="PR00420">
    <property type="entry name" value="RNGMNOXGNASE"/>
</dbReference>
<dbReference type="PANTHER" id="PTHR31616:SF10">
    <property type="entry name" value="TREHALASE"/>
    <property type="match status" value="1"/>
</dbReference>
<dbReference type="InterPro" id="IPR012341">
    <property type="entry name" value="6hp_glycosidase-like_sf"/>
</dbReference>
<dbReference type="InterPro" id="IPR008928">
    <property type="entry name" value="6-hairpin_glycosidase_sf"/>
</dbReference>
<evidence type="ECO:0000256" key="6">
    <source>
        <dbReference type="ARBA" id="ARBA00023277"/>
    </source>
</evidence>
<evidence type="ECO:0000256" key="9">
    <source>
        <dbReference type="ARBA" id="ARBA00031637"/>
    </source>
</evidence>
<evidence type="ECO:0000256" key="10">
    <source>
        <dbReference type="ARBA" id="ARBA00053030"/>
    </source>
</evidence>
<keyword evidence="7" id="KW-0326">Glycosidase</keyword>
<dbReference type="InterPro" id="IPR045582">
    <property type="entry name" value="Trehalase-like_N"/>
</dbReference>
<dbReference type="Pfam" id="PF00723">
    <property type="entry name" value="Glyco_hydro_15"/>
    <property type="match status" value="1"/>
</dbReference>
<comment type="pathway">
    <text evidence="11">Glycan degradation; trehalose degradation; D-glucose from alpha,alpha-trehalose: step 1/1.</text>
</comment>
<accession>A0A7I7NKQ7</accession>
<dbReference type="KEGG" id="mlj:MLAC_24780"/>
<dbReference type="InterPro" id="IPR011613">
    <property type="entry name" value="GH15-like"/>
</dbReference>
<evidence type="ECO:0000256" key="4">
    <source>
        <dbReference type="ARBA" id="ARBA00019905"/>
    </source>
</evidence>
<name>A0A7I7NKQ7_9MYCO</name>
<dbReference type="Pfam" id="PF19291">
    <property type="entry name" value="TREH_N"/>
    <property type="match status" value="1"/>
</dbReference>
<protein>
    <recommendedName>
        <fullName evidence="4">Trehalase</fullName>
        <ecNumber evidence="3">3.2.1.28</ecNumber>
    </recommendedName>
    <alternativeName>
        <fullName evidence="8">Alpha,alpha-trehalase</fullName>
    </alternativeName>
    <alternativeName>
        <fullName evidence="9">Alpha,alpha-trehalose glucohydrolase</fullName>
    </alternativeName>
</protein>
<reference evidence="16 17" key="1">
    <citation type="journal article" date="2019" name="Emerg. Microbes Infect.">
        <title>Comprehensive subspecies identification of 175 nontuberculous mycobacteria species based on 7547 genomic profiles.</title>
        <authorList>
            <person name="Matsumoto Y."/>
            <person name="Kinjo T."/>
            <person name="Motooka D."/>
            <person name="Nabeya D."/>
            <person name="Jung N."/>
            <person name="Uechi K."/>
            <person name="Horii T."/>
            <person name="Iida T."/>
            <person name="Fujita J."/>
            <person name="Nakamura S."/>
        </authorList>
    </citation>
    <scope>NUCLEOTIDE SEQUENCE [LARGE SCALE GENOMIC DNA]</scope>
    <source>
        <strain evidence="16 17">JCM 15657</strain>
    </source>
</reference>
<gene>
    <name evidence="16" type="ORF">MLAC_24780</name>
</gene>
<evidence type="ECO:0000256" key="11">
    <source>
        <dbReference type="ARBA" id="ARBA00060615"/>
    </source>
</evidence>
<dbReference type="EMBL" id="AP022581">
    <property type="protein sequence ID" value="BBX97184.1"/>
    <property type="molecule type" value="Genomic_DNA"/>
</dbReference>
<dbReference type="Pfam" id="PF01494">
    <property type="entry name" value="FAD_binding_3"/>
    <property type="match status" value="1"/>
</dbReference>
<evidence type="ECO:0000256" key="7">
    <source>
        <dbReference type="ARBA" id="ARBA00023295"/>
    </source>
</evidence>
<feature type="domain" description="FAD-binding" evidence="14">
    <location>
        <begin position="1"/>
        <end position="309"/>
    </location>
</feature>
<dbReference type="GO" id="GO:0005993">
    <property type="term" value="P:trehalose catabolic process"/>
    <property type="evidence" value="ECO:0007669"/>
    <property type="project" value="UniProtKB-ARBA"/>
</dbReference>
<comment type="catalytic activity">
    <reaction evidence="1">
        <text>alpha,alpha-trehalose + H2O = alpha-D-glucose + beta-D-glucose</text>
        <dbReference type="Rhea" id="RHEA:32675"/>
        <dbReference type="ChEBI" id="CHEBI:15377"/>
        <dbReference type="ChEBI" id="CHEBI:15903"/>
        <dbReference type="ChEBI" id="CHEBI:16551"/>
        <dbReference type="ChEBI" id="CHEBI:17925"/>
        <dbReference type="EC" id="3.2.1.28"/>
    </reaction>
</comment>
<proteinExistence type="inferred from homology"/>
<dbReference type="NCBIfam" id="NF004833">
    <property type="entry name" value="PRK06185.1-1"/>
    <property type="match status" value="1"/>
</dbReference>
<dbReference type="AlphaFoldDB" id="A0A7I7NKQ7"/>
<feature type="domain" description="Trehalase-like N-terminal" evidence="15">
    <location>
        <begin position="471"/>
        <end position="547"/>
    </location>
</feature>
<dbReference type="InterPro" id="IPR002938">
    <property type="entry name" value="FAD-bd"/>
</dbReference>
<evidence type="ECO:0000256" key="3">
    <source>
        <dbReference type="ARBA" id="ARBA00012757"/>
    </source>
</evidence>
<dbReference type="Proteomes" id="UP000466396">
    <property type="component" value="Chromosome"/>
</dbReference>
<dbReference type="GO" id="GO:0004555">
    <property type="term" value="F:alpha,alpha-trehalase activity"/>
    <property type="evidence" value="ECO:0007669"/>
    <property type="project" value="UniProtKB-EC"/>
</dbReference>
<evidence type="ECO:0000259" key="14">
    <source>
        <dbReference type="Pfam" id="PF01494"/>
    </source>
</evidence>
<keyword evidence="5" id="KW-0378">Hydrolase</keyword>
<dbReference type="FunFam" id="1.50.10.10:FF:000005">
    <property type="entry name" value="Glycosyl hydrolase, glucoamylase"/>
    <property type="match status" value="1"/>
</dbReference>
<comment type="cofactor">
    <cofactor evidence="10">
        <name>phosphate</name>
        <dbReference type="ChEBI" id="CHEBI:43474"/>
    </cofactor>
</comment>
<dbReference type="SUPFAM" id="SSF51905">
    <property type="entry name" value="FAD/NAD(P)-binding domain"/>
    <property type="match status" value="1"/>
</dbReference>
<evidence type="ECO:0000256" key="8">
    <source>
        <dbReference type="ARBA" id="ARBA00030473"/>
    </source>
</evidence>
<dbReference type="Gene3D" id="3.50.50.60">
    <property type="entry name" value="FAD/NAD(P)-binding domain"/>
    <property type="match status" value="1"/>
</dbReference>
<dbReference type="InterPro" id="IPR036188">
    <property type="entry name" value="FAD/NAD-bd_sf"/>
</dbReference>
<evidence type="ECO:0000259" key="13">
    <source>
        <dbReference type="Pfam" id="PF00723"/>
    </source>
</evidence>
<keyword evidence="6" id="KW-0119">Carbohydrate metabolism</keyword>
<organism evidence="16 17">
    <name type="scientific">Mycobacterium lacus</name>
    <dbReference type="NCBI Taxonomy" id="169765"/>
    <lineage>
        <taxon>Bacteria</taxon>
        <taxon>Bacillati</taxon>
        <taxon>Actinomycetota</taxon>
        <taxon>Actinomycetes</taxon>
        <taxon>Mycobacteriales</taxon>
        <taxon>Mycobacteriaceae</taxon>
        <taxon>Mycobacterium</taxon>
    </lineage>
</organism>
<evidence type="ECO:0000313" key="16">
    <source>
        <dbReference type="EMBL" id="BBX97184.1"/>
    </source>
</evidence>
<dbReference type="PANTHER" id="PTHR31616">
    <property type="entry name" value="TREHALASE"/>
    <property type="match status" value="1"/>
</dbReference>
<sequence length="1099" mass="122706">MTLGLLLARAGVDVTVMEKHADFLRDFRGDTVHASTLRLLDELGLGSRFAQIPHRLIDTIRMRLQGQEVDLDLTRLPGAHQHIALVPQWDFLELLAGAAEAEPNFRLLRCTEVTGVVRGSGNERGRVIGVTYRDPAGETKQMRAELTVACDGRTSTVRSALGLVPRGFGAPMDVWWFRVDRRPDDPPGLAGMFQAGHGIILIDRGDYYQIAYVIPKGTDTEMRAQGIEALHRVLVGMVPWLADRVGAVNSFDDVKLLDVQLNRLRRWYCDGALCIGDAARAMSPVGGVGINLAVADAVAAARLLAPPLRAGRCLPGNWPDCRRAAGRQRRFCRQHSGRCTPASSRWGWLAPTLNRDARCGWSAAHQRCGGCSATWWRSARSPSARPGSPGAREKPCPTPQRSKWTPGRSTVDDVEMVLHAEPADQPTDQAAEAEALEVLPTAASRRSLSTPVAFSSPMTFPSNPSLRNPFPPIADYAFLSDWETTCLISPAGSVEWLCVPRPDSPSVFGAILDRSAGHFRLGPYGVSVPSARRYLPGSLIMETTWQTHTGWLIVRDALVMGKWHDIERRSRTHRRTPMDWDAEHILLRTVRCVSGTVELMMSCEPAFDYHRLGVTWEYSANAYGEAIARASKQPDAHPTLRLTTNLRIGLEGREARARTRMKEGDDVFVALSWTKHPAPQTYEEAADRMWQTTECWRQWINIGNFPDHPWRAYLQRSALTLKGLTYSPTGALLAASTTSLPETPQGERNWDYRYAWIRDSTFALWGLYTLGLDREADDFFAFIADVSGANSDERHPLQVMYGVGGERSLVEEELHHLSGYDHARPVRIGNGAYNQDQHDIWGSILDSFYLHAKSREQVPETLWPVLKRQVEEAIKHWREPDRGIWEVRGEPQHFTSSKVMCWVALDRGAKLAERQGEKSYAQQWRATADEIKADILQHGVDSRGVFTQRYGSEALDASLLLVVLTRFLPPDDPRVRNTVLAIADELTQDGLVLRYRVEETDDGLSGEEGTFTICSFWLVSALVEIGEVSRAKRLCERLLSYASPLHLYAEEIEPRTGRHLGNFPQAFTHLALINAVVHVIRAEEEADSSGMFQPANAPM</sequence>
<dbReference type="SUPFAM" id="SSF48208">
    <property type="entry name" value="Six-hairpin glycosidases"/>
    <property type="match status" value="1"/>
</dbReference>
<evidence type="ECO:0000259" key="15">
    <source>
        <dbReference type="Pfam" id="PF19291"/>
    </source>
</evidence>
<dbReference type="EC" id="3.2.1.28" evidence="3"/>
<evidence type="ECO:0000256" key="5">
    <source>
        <dbReference type="ARBA" id="ARBA00022801"/>
    </source>
</evidence>